<dbReference type="InterPro" id="IPR050172">
    <property type="entry name" value="SsuD_RutA_monooxygenase"/>
</dbReference>
<dbReference type="GO" id="GO:0008726">
    <property type="term" value="F:alkanesulfonate monooxygenase activity"/>
    <property type="evidence" value="ECO:0007669"/>
    <property type="project" value="TreeGrafter"/>
</dbReference>
<dbReference type="AlphaFoldDB" id="A0A502D5Q9"/>
<feature type="domain" description="Luciferase-like" evidence="5">
    <location>
        <begin position="22"/>
        <end position="240"/>
    </location>
</feature>
<dbReference type="PANTHER" id="PTHR42847">
    <property type="entry name" value="ALKANESULFONATE MONOOXYGENASE"/>
    <property type="match status" value="1"/>
</dbReference>
<evidence type="ECO:0000256" key="2">
    <source>
        <dbReference type="ARBA" id="ARBA00022643"/>
    </source>
</evidence>
<dbReference type="NCBIfam" id="TIGR03560">
    <property type="entry name" value="F420_Rv1855c"/>
    <property type="match status" value="1"/>
</dbReference>
<comment type="caution">
    <text evidence="6">The sequence shown here is derived from an EMBL/GenBank/DDBJ whole genome shotgun (WGS) entry which is preliminary data.</text>
</comment>
<evidence type="ECO:0000256" key="4">
    <source>
        <dbReference type="ARBA" id="ARBA00023033"/>
    </source>
</evidence>
<keyword evidence="4" id="KW-0503">Monooxygenase</keyword>
<dbReference type="InterPro" id="IPR019952">
    <property type="entry name" value="F420_OxRdatse_Rv1855c_pred"/>
</dbReference>
<dbReference type="RefSeq" id="WP_140737072.1">
    <property type="nucleotide sequence ID" value="NZ_RCZM01000001.1"/>
</dbReference>
<dbReference type="InterPro" id="IPR036661">
    <property type="entry name" value="Luciferase-like_sf"/>
</dbReference>
<proteinExistence type="predicted"/>
<sequence>MRLGLQVSYFSWPDAPASIGPTFGRIARNAEGAGLTSLWVMDHFFQISSIGPPELDMVEGYTALAFAAGQTSRIELGTLVTGVTYRHPGLLAKIVTSLDVLSGGRAWLGIGAAWNEDEHRGLGVPYPSTKERFERLEETLQICLQMWAGDESPYAGQHYQLDRPLNVPQSLRRPHPPILIGGGGEKKTLRLVAQYADACNLFDTGLGPDGIPRKLEILRGHCQEVGRDYGQIRKTALARVNLGPAGSTAPSGEPCVSVDETVERFGRLCEAGVDDLILSMGNDADDAVYPLLADVVGQVGSLTTPERTQP</sequence>
<dbReference type="Gene3D" id="3.20.20.30">
    <property type="entry name" value="Luciferase-like domain"/>
    <property type="match status" value="1"/>
</dbReference>
<dbReference type="PANTHER" id="PTHR42847:SF8">
    <property type="entry name" value="CONSERVED PROTEIN"/>
    <property type="match status" value="1"/>
</dbReference>
<dbReference type="Proteomes" id="UP000317722">
    <property type="component" value="Unassembled WGS sequence"/>
</dbReference>
<reference evidence="6 7" key="1">
    <citation type="journal article" date="2019" name="Environ. Microbiol.">
        <title>Species interactions and distinct microbial communities in high Arctic permafrost affected cryosols are associated with the CH4 and CO2 gas fluxes.</title>
        <authorList>
            <person name="Altshuler I."/>
            <person name="Hamel J."/>
            <person name="Turney S."/>
            <person name="Magnuson E."/>
            <person name="Levesque R."/>
            <person name="Greer C."/>
            <person name="Whyte L.G."/>
        </authorList>
    </citation>
    <scope>NUCLEOTIDE SEQUENCE [LARGE SCALE GENOMIC DNA]</scope>
    <source>
        <strain evidence="6 7">S9.3A</strain>
    </source>
</reference>
<keyword evidence="1" id="KW-0285">Flavoprotein</keyword>
<evidence type="ECO:0000259" key="5">
    <source>
        <dbReference type="Pfam" id="PF00296"/>
    </source>
</evidence>
<gene>
    <name evidence="6" type="ORF">EAH86_02815</name>
</gene>
<dbReference type="EMBL" id="RCZM01000001">
    <property type="protein sequence ID" value="TPG19426.1"/>
    <property type="molecule type" value="Genomic_DNA"/>
</dbReference>
<evidence type="ECO:0000313" key="6">
    <source>
        <dbReference type="EMBL" id="TPG19426.1"/>
    </source>
</evidence>
<dbReference type="GO" id="GO:0046306">
    <property type="term" value="P:alkanesulfonate catabolic process"/>
    <property type="evidence" value="ECO:0007669"/>
    <property type="project" value="TreeGrafter"/>
</dbReference>
<keyword evidence="3" id="KW-0560">Oxidoreductase</keyword>
<dbReference type="OrthoDB" id="143323at2"/>
<name>A0A502D5Q9_9MICO</name>
<protein>
    <submittedName>
        <fullName evidence="6">LLM class F420-dependent oxidoreductase</fullName>
    </submittedName>
</protein>
<evidence type="ECO:0000256" key="1">
    <source>
        <dbReference type="ARBA" id="ARBA00022630"/>
    </source>
</evidence>
<organism evidence="6 7">
    <name type="scientific">Pedococcus bigeumensis</name>
    <dbReference type="NCBI Taxonomy" id="433644"/>
    <lineage>
        <taxon>Bacteria</taxon>
        <taxon>Bacillati</taxon>
        <taxon>Actinomycetota</taxon>
        <taxon>Actinomycetes</taxon>
        <taxon>Micrococcales</taxon>
        <taxon>Intrasporangiaceae</taxon>
        <taxon>Pedococcus</taxon>
    </lineage>
</organism>
<dbReference type="SUPFAM" id="SSF51679">
    <property type="entry name" value="Bacterial luciferase-like"/>
    <property type="match status" value="1"/>
</dbReference>
<dbReference type="Pfam" id="PF00296">
    <property type="entry name" value="Bac_luciferase"/>
    <property type="match status" value="1"/>
</dbReference>
<keyword evidence="2" id="KW-0288">FMN</keyword>
<keyword evidence="7" id="KW-1185">Reference proteome</keyword>
<evidence type="ECO:0000256" key="3">
    <source>
        <dbReference type="ARBA" id="ARBA00023002"/>
    </source>
</evidence>
<accession>A0A502D5Q9</accession>
<evidence type="ECO:0000313" key="7">
    <source>
        <dbReference type="Proteomes" id="UP000317722"/>
    </source>
</evidence>
<dbReference type="InterPro" id="IPR011251">
    <property type="entry name" value="Luciferase-like_dom"/>
</dbReference>